<keyword evidence="1 4" id="KW-0489">Methyltransferase</keyword>
<dbReference type="SUPFAM" id="SSF53335">
    <property type="entry name" value="S-adenosyl-L-methionine-dependent methyltransferases"/>
    <property type="match status" value="1"/>
</dbReference>
<evidence type="ECO:0000259" key="3">
    <source>
        <dbReference type="Pfam" id="PF13649"/>
    </source>
</evidence>
<dbReference type="Proteomes" id="UP000199659">
    <property type="component" value="Unassembled WGS sequence"/>
</dbReference>
<dbReference type="EMBL" id="FOYZ01000009">
    <property type="protein sequence ID" value="SFR91323.1"/>
    <property type="molecule type" value="Genomic_DNA"/>
</dbReference>
<evidence type="ECO:0000256" key="1">
    <source>
        <dbReference type="ARBA" id="ARBA00022603"/>
    </source>
</evidence>
<dbReference type="PANTHER" id="PTHR43861:SF1">
    <property type="entry name" value="TRANS-ACONITATE 2-METHYLTRANSFERASE"/>
    <property type="match status" value="1"/>
</dbReference>
<dbReference type="Gene3D" id="2.20.25.110">
    <property type="entry name" value="S-adenosyl-L-methionine-dependent methyltransferases"/>
    <property type="match status" value="1"/>
</dbReference>
<protein>
    <submittedName>
        <fullName evidence="4">Methyltransferase domain-containing protein</fullName>
    </submittedName>
</protein>
<evidence type="ECO:0000313" key="4">
    <source>
        <dbReference type="EMBL" id="SFR91323.1"/>
    </source>
</evidence>
<dbReference type="CDD" id="cd02440">
    <property type="entry name" value="AdoMet_MTases"/>
    <property type="match status" value="1"/>
</dbReference>
<name>A0A1I6KJA4_9FIRM</name>
<dbReference type="Pfam" id="PF13649">
    <property type="entry name" value="Methyltransf_25"/>
    <property type="match status" value="1"/>
</dbReference>
<keyword evidence="2 4" id="KW-0808">Transferase</keyword>
<reference evidence="4 5" key="1">
    <citation type="submission" date="2016-10" db="EMBL/GenBank/DDBJ databases">
        <authorList>
            <person name="de Groot N.N."/>
        </authorList>
    </citation>
    <scope>NUCLEOTIDE SEQUENCE [LARGE SCALE GENOMIC DNA]</scope>
    <source>
        <strain evidence="4 5">743A</strain>
    </source>
</reference>
<accession>A0A1I6KJA4</accession>
<dbReference type="AlphaFoldDB" id="A0A1I6KJA4"/>
<dbReference type="GO" id="GO:0008168">
    <property type="term" value="F:methyltransferase activity"/>
    <property type="evidence" value="ECO:0007669"/>
    <property type="project" value="UniProtKB-KW"/>
</dbReference>
<dbReference type="InterPro" id="IPR041698">
    <property type="entry name" value="Methyltransf_25"/>
</dbReference>
<dbReference type="InterPro" id="IPR029063">
    <property type="entry name" value="SAM-dependent_MTases_sf"/>
</dbReference>
<gene>
    <name evidence="4" type="ORF">SAMN05661086_02465</name>
</gene>
<dbReference type="PANTHER" id="PTHR43861">
    <property type="entry name" value="TRANS-ACONITATE 2-METHYLTRANSFERASE-RELATED"/>
    <property type="match status" value="1"/>
</dbReference>
<dbReference type="OrthoDB" id="9791837at2"/>
<proteinExistence type="predicted"/>
<organism evidence="4 5">
    <name type="scientific">Anaeromicropila populeti</name>
    <dbReference type="NCBI Taxonomy" id="37658"/>
    <lineage>
        <taxon>Bacteria</taxon>
        <taxon>Bacillati</taxon>
        <taxon>Bacillota</taxon>
        <taxon>Clostridia</taxon>
        <taxon>Lachnospirales</taxon>
        <taxon>Lachnospiraceae</taxon>
        <taxon>Anaeromicropila</taxon>
    </lineage>
</organism>
<sequence length="253" mass="29069">MKVRKADWYKEGWTLGIKNHSWVEDTVRQVEFLIKIMELTGKEKILDLACGYGRHSLEFARRGFQVVGVDITKDYIMDARESAEKENLSAVFMQGDIREVGYEQEFDVVLNMADGAVGYLENEAENLKIFDIVAKALKPGGKHFMDIVSADYADTHFPCSLWDAGSNGLTLSKFEWDRESNIMLYGQEDYKYGTILNKPVFSEGCPTRLYHRNEIYDIMEQRHMQVVQMFGKFDGTPASASEIQMMVYSKKCE</sequence>
<feature type="domain" description="Methyltransferase" evidence="3">
    <location>
        <begin position="45"/>
        <end position="141"/>
    </location>
</feature>
<dbReference type="GO" id="GO:0032259">
    <property type="term" value="P:methylation"/>
    <property type="evidence" value="ECO:0007669"/>
    <property type="project" value="UniProtKB-KW"/>
</dbReference>
<keyword evidence="5" id="KW-1185">Reference proteome</keyword>
<evidence type="ECO:0000256" key="2">
    <source>
        <dbReference type="ARBA" id="ARBA00022679"/>
    </source>
</evidence>
<evidence type="ECO:0000313" key="5">
    <source>
        <dbReference type="Proteomes" id="UP000199659"/>
    </source>
</evidence>
<dbReference type="STRING" id="37658.SAMN05661086_02465"/>
<dbReference type="Gene3D" id="3.40.50.150">
    <property type="entry name" value="Vaccinia Virus protein VP39"/>
    <property type="match status" value="1"/>
</dbReference>
<dbReference type="RefSeq" id="WP_092561208.1">
    <property type="nucleotide sequence ID" value="NZ_FOYZ01000009.1"/>
</dbReference>